<proteinExistence type="predicted"/>
<evidence type="ECO:0000313" key="4">
    <source>
        <dbReference type="Proteomes" id="UP001499959"/>
    </source>
</evidence>
<name>A0ABP9ASS6_9GAMM</name>
<sequence>MSSNPYSPPQANIEQTRTHTAADRERLEKVRTGQRLVIWSILLYFGMGALSALSGSDPAMASVLGLLIVAMVVAMFVMSFMGLFRMWSGLDTPMIYRILMLVFMFVPLIGLLILVRSSSQATKMLQQNGYRVGLLGAAAMPSSVPAGR</sequence>
<feature type="compositionally biased region" description="Polar residues" evidence="1">
    <location>
        <begin position="1"/>
        <end position="15"/>
    </location>
</feature>
<feature type="compositionally biased region" description="Basic and acidic residues" evidence="1">
    <location>
        <begin position="16"/>
        <end position="25"/>
    </location>
</feature>
<keyword evidence="2" id="KW-1133">Transmembrane helix</keyword>
<feature type="transmembrane region" description="Helical" evidence="2">
    <location>
        <begin position="95"/>
        <end position="115"/>
    </location>
</feature>
<keyword evidence="2" id="KW-0812">Transmembrane</keyword>
<gene>
    <name evidence="3" type="ORF">GCM10023307_06020</name>
</gene>
<evidence type="ECO:0000313" key="3">
    <source>
        <dbReference type="EMBL" id="GAA4784122.1"/>
    </source>
</evidence>
<feature type="transmembrane region" description="Helical" evidence="2">
    <location>
        <begin position="36"/>
        <end position="53"/>
    </location>
</feature>
<feature type="region of interest" description="Disordered" evidence="1">
    <location>
        <begin position="1"/>
        <end position="25"/>
    </location>
</feature>
<organism evidence="3 4">
    <name type="scientific">Lysobacter hankyongensis</name>
    <dbReference type="NCBI Taxonomy" id="1176535"/>
    <lineage>
        <taxon>Bacteria</taxon>
        <taxon>Pseudomonadati</taxon>
        <taxon>Pseudomonadota</taxon>
        <taxon>Gammaproteobacteria</taxon>
        <taxon>Lysobacterales</taxon>
        <taxon>Lysobacteraceae</taxon>
        <taxon>Lysobacter</taxon>
    </lineage>
</organism>
<dbReference type="RefSeq" id="WP_345301778.1">
    <property type="nucleotide sequence ID" value="NZ_BAABJE010000001.1"/>
</dbReference>
<evidence type="ECO:0000256" key="2">
    <source>
        <dbReference type="SAM" id="Phobius"/>
    </source>
</evidence>
<reference evidence="4" key="1">
    <citation type="journal article" date="2019" name="Int. J. Syst. Evol. Microbiol.">
        <title>The Global Catalogue of Microorganisms (GCM) 10K type strain sequencing project: providing services to taxonomists for standard genome sequencing and annotation.</title>
        <authorList>
            <consortium name="The Broad Institute Genomics Platform"/>
            <consortium name="The Broad Institute Genome Sequencing Center for Infectious Disease"/>
            <person name="Wu L."/>
            <person name="Ma J."/>
        </authorList>
    </citation>
    <scope>NUCLEOTIDE SEQUENCE [LARGE SCALE GENOMIC DNA]</scope>
    <source>
        <strain evidence="4">JCM 18204</strain>
    </source>
</reference>
<comment type="caution">
    <text evidence="3">The sequence shown here is derived from an EMBL/GenBank/DDBJ whole genome shotgun (WGS) entry which is preliminary data.</text>
</comment>
<keyword evidence="4" id="KW-1185">Reference proteome</keyword>
<dbReference type="Proteomes" id="UP001499959">
    <property type="component" value="Unassembled WGS sequence"/>
</dbReference>
<feature type="transmembrane region" description="Helical" evidence="2">
    <location>
        <begin position="59"/>
        <end position="83"/>
    </location>
</feature>
<keyword evidence="2" id="KW-0472">Membrane</keyword>
<accession>A0ABP9ASS6</accession>
<dbReference type="EMBL" id="BAABJE010000001">
    <property type="protein sequence ID" value="GAA4784122.1"/>
    <property type="molecule type" value="Genomic_DNA"/>
</dbReference>
<protein>
    <recommendedName>
        <fullName evidence="5">Cell division protein FtsW</fullName>
    </recommendedName>
</protein>
<evidence type="ECO:0000256" key="1">
    <source>
        <dbReference type="SAM" id="MobiDB-lite"/>
    </source>
</evidence>
<evidence type="ECO:0008006" key="5">
    <source>
        <dbReference type="Google" id="ProtNLM"/>
    </source>
</evidence>